<gene>
    <name evidence="2" type="ORF">MKW98_022524</name>
</gene>
<feature type="compositionally biased region" description="Acidic residues" evidence="1">
    <location>
        <begin position="191"/>
        <end position="207"/>
    </location>
</feature>
<dbReference type="Proteomes" id="UP001202328">
    <property type="component" value="Unassembled WGS sequence"/>
</dbReference>
<evidence type="ECO:0000313" key="2">
    <source>
        <dbReference type="EMBL" id="KAI3960544.1"/>
    </source>
</evidence>
<accession>A0AAD4XY19</accession>
<sequence>MGLQRERVKERNFIISIKNGNLKGHKMYFCDVKGASVSFEQFKDMVKDSCDDMGVGVSNVSNPFTALKSPPKKVVSKPKVRRSPRLLDKASKVSNDVTRVPKRLQFEDASGIQSDGFPSQVSSVGDNKVVSKTKGKKVIRKPSIVSLDDEETSNEDDDECHPDCPSIVRDKKVVSKTKGKKVIRQPSIVSLDDEEEEALNLTNEADDECHPDYNPEPRFLSSEDEGESSIDEDEDEDNVGGTDDHREVVIYDDDEIMGSGMHRELDEDEKVQWDHDYGQYIVEPKDFSLSDENIDAVPGEMCVNMVFDDIPTFKKHVREYAVMKKMHLYQNYIDHGCKGPKLRDLLWNAAKAYKKSHWKVRYLFY</sequence>
<protein>
    <submittedName>
        <fullName evidence="2">Uncharacterized protein</fullName>
    </submittedName>
</protein>
<name>A0AAD4XY19_9MAGN</name>
<organism evidence="2 3">
    <name type="scientific">Papaver atlanticum</name>
    <dbReference type="NCBI Taxonomy" id="357466"/>
    <lineage>
        <taxon>Eukaryota</taxon>
        <taxon>Viridiplantae</taxon>
        <taxon>Streptophyta</taxon>
        <taxon>Embryophyta</taxon>
        <taxon>Tracheophyta</taxon>
        <taxon>Spermatophyta</taxon>
        <taxon>Magnoliopsida</taxon>
        <taxon>Ranunculales</taxon>
        <taxon>Papaveraceae</taxon>
        <taxon>Papaveroideae</taxon>
        <taxon>Papaver</taxon>
    </lineage>
</organism>
<evidence type="ECO:0000313" key="3">
    <source>
        <dbReference type="Proteomes" id="UP001202328"/>
    </source>
</evidence>
<feature type="compositionally biased region" description="Acidic residues" evidence="1">
    <location>
        <begin position="222"/>
        <end position="238"/>
    </location>
</feature>
<comment type="caution">
    <text evidence="2">The sequence shown here is derived from an EMBL/GenBank/DDBJ whole genome shotgun (WGS) entry which is preliminary data.</text>
</comment>
<reference evidence="2" key="1">
    <citation type="submission" date="2022-04" db="EMBL/GenBank/DDBJ databases">
        <title>A functionally conserved STORR gene fusion in Papaver species that diverged 16.8 million years ago.</title>
        <authorList>
            <person name="Catania T."/>
        </authorList>
    </citation>
    <scope>NUCLEOTIDE SEQUENCE</scope>
    <source>
        <strain evidence="2">S-188037</strain>
    </source>
</reference>
<feature type="region of interest" description="Disordered" evidence="1">
    <location>
        <begin position="188"/>
        <end position="246"/>
    </location>
</feature>
<proteinExistence type="predicted"/>
<dbReference type="AlphaFoldDB" id="A0AAD4XY19"/>
<keyword evidence="3" id="KW-1185">Reference proteome</keyword>
<evidence type="ECO:0000256" key="1">
    <source>
        <dbReference type="SAM" id="MobiDB-lite"/>
    </source>
</evidence>
<dbReference type="EMBL" id="JAJJMB010000923">
    <property type="protein sequence ID" value="KAI3960544.1"/>
    <property type="molecule type" value="Genomic_DNA"/>
</dbReference>